<reference evidence="1" key="2">
    <citation type="journal article" date="2019" name="IMA Fungus">
        <title>Genome sequencing and comparison of five Tilletia species to identify candidate genes for the detection of regulated species infecting wheat.</title>
        <authorList>
            <person name="Nguyen H.D.T."/>
            <person name="Sultana T."/>
            <person name="Kesanakurti P."/>
            <person name="Hambleton S."/>
        </authorList>
    </citation>
    <scope>NUCLEOTIDE SEQUENCE</scope>
    <source>
        <strain evidence="1">DAOMC 236426</strain>
    </source>
</reference>
<proteinExistence type="predicted"/>
<comment type="caution">
    <text evidence="1">The sequence shown here is derived from an EMBL/GenBank/DDBJ whole genome shotgun (WGS) entry which is preliminary data.</text>
</comment>
<dbReference type="Proteomes" id="UP000077684">
    <property type="component" value="Unassembled WGS sequence"/>
</dbReference>
<keyword evidence="2" id="KW-1185">Reference proteome</keyword>
<accession>A0A8X7MS42</accession>
<gene>
    <name evidence="1" type="ORF">A4X06_0g4668</name>
</gene>
<dbReference type="AlphaFoldDB" id="A0A8X7MS42"/>
<sequence length="271" mass="30032">MGSPRLESCSWQQVRSVEATSSSVLPAYFTHSTSLLHPFPNPSSLPIPTFKMAASRTVVVHETRAEMTKLGAYNLVVGQEFKDARGVSRSNVIWKSWTLGPKITIQWNVKYALQWTETLPANRAKVTYSGDDWVPININDPVGYELDNQGFFVQKGTGTPGSISITNNAYSMGVHVIVGLFDEDTQAYAPAFIDPNELLRNGSGTYTPTEITRFWYEVEAAKGSFVSHDITSYGQIITSKPNANTDQFVWEGSYDPTQGKWSGDIKDVHHG</sequence>
<protein>
    <submittedName>
        <fullName evidence="1">Uncharacterized protein</fullName>
    </submittedName>
</protein>
<evidence type="ECO:0000313" key="2">
    <source>
        <dbReference type="Proteomes" id="UP000077684"/>
    </source>
</evidence>
<name>A0A8X7MS42_9BASI</name>
<organism evidence="1 2">
    <name type="scientific">Tilletia controversa</name>
    <name type="common">dwarf bunt fungus</name>
    <dbReference type="NCBI Taxonomy" id="13291"/>
    <lineage>
        <taxon>Eukaryota</taxon>
        <taxon>Fungi</taxon>
        <taxon>Dikarya</taxon>
        <taxon>Basidiomycota</taxon>
        <taxon>Ustilaginomycotina</taxon>
        <taxon>Exobasidiomycetes</taxon>
        <taxon>Tilletiales</taxon>
        <taxon>Tilletiaceae</taxon>
        <taxon>Tilletia</taxon>
    </lineage>
</organism>
<reference evidence="1" key="1">
    <citation type="submission" date="2016-04" db="EMBL/GenBank/DDBJ databases">
        <authorList>
            <person name="Nguyen H.D."/>
            <person name="Samba Siva P."/>
            <person name="Cullis J."/>
            <person name="Levesque C.A."/>
            <person name="Hambleton S."/>
        </authorList>
    </citation>
    <scope>NUCLEOTIDE SEQUENCE</scope>
    <source>
        <strain evidence="1">DAOMC 236426</strain>
    </source>
</reference>
<dbReference type="EMBL" id="LWDE02000510">
    <property type="protein sequence ID" value="KAE8247139.1"/>
    <property type="molecule type" value="Genomic_DNA"/>
</dbReference>
<evidence type="ECO:0000313" key="1">
    <source>
        <dbReference type="EMBL" id="KAE8247139.1"/>
    </source>
</evidence>